<keyword evidence="1" id="KW-0812">Transmembrane</keyword>
<keyword evidence="1" id="KW-0472">Membrane</keyword>
<name>V6J4Y7_9BACL</name>
<organism evidence="2 3">
    <name type="scientific">Sporolactobacillus laevolacticus DSM 442</name>
    <dbReference type="NCBI Taxonomy" id="1395513"/>
    <lineage>
        <taxon>Bacteria</taxon>
        <taxon>Bacillati</taxon>
        <taxon>Bacillota</taxon>
        <taxon>Bacilli</taxon>
        <taxon>Bacillales</taxon>
        <taxon>Sporolactobacillaceae</taxon>
        <taxon>Sporolactobacillus</taxon>
    </lineage>
</organism>
<sequence length="52" mass="6166">MTDRQKKYYHYAIAVLFAAIGIWQTVDKNGFAFLFYFSAIFFLSSAMRMEKK</sequence>
<accession>V6J4Y7</accession>
<protein>
    <submittedName>
        <fullName evidence="2">Uncharacterized protein</fullName>
    </submittedName>
</protein>
<dbReference type="EMBL" id="AWTC01000009">
    <property type="protein sequence ID" value="EST11779.1"/>
    <property type="molecule type" value="Genomic_DNA"/>
</dbReference>
<proteinExistence type="predicted"/>
<evidence type="ECO:0000313" key="3">
    <source>
        <dbReference type="Proteomes" id="UP000018296"/>
    </source>
</evidence>
<dbReference type="Proteomes" id="UP000018296">
    <property type="component" value="Unassembled WGS sequence"/>
</dbReference>
<dbReference type="PATRIC" id="fig|1395513.3.peg.2061"/>
<dbReference type="STRING" id="1395513.P343_10225"/>
<dbReference type="AlphaFoldDB" id="V6J4Y7"/>
<feature type="transmembrane region" description="Helical" evidence="1">
    <location>
        <begin position="7"/>
        <end position="24"/>
    </location>
</feature>
<evidence type="ECO:0000313" key="2">
    <source>
        <dbReference type="EMBL" id="EST11779.1"/>
    </source>
</evidence>
<keyword evidence="3" id="KW-1185">Reference proteome</keyword>
<feature type="transmembrane region" description="Helical" evidence="1">
    <location>
        <begin position="30"/>
        <end position="47"/>
    </location>
</feature>
<keyword evidence="1" id="KW-1133">Transmembrane helix</keyword>
<dbReference type="RefSeq" id="WP_023510298.1">
    <property type="nucleotide sequence ID" value="NZ_AWTC01000009.1"/>
</dbReference>
<reference evidence="2 3" key="1">
    <citation type="journal article" date="2013" name="Genome Announc.">
        <title>Genome Sequence of Sporolactobacillus laevolacticus DSM442, an Efficient Polymer-Grade D-Lactate Producer from Agricultural Waste Cottonseed as a Nitrogen Source.</title>
        <authorList>
            <person name="Wang H."/>
            <person name="Wang L."/>
            <person name="Ju J."/>
            <person name="Yu B."/>
            <person name="Ma Y."/>
        </authorList>
    </citation>
    <scope>NUCLEOTIDE SEQUENCE [LARGE SCALE GENOMIC DNA]</scope>
    <source>
        <strain evidence="2 3">DSM 442</strain>
    </source>
</reference>
<gene>
    <name evidence="2" type="ORF">P343_10225</name>
</gene>
<evidence type="ECO:0000256" key="1">
    <source>
        <dbReference type="SAM" id="Phobius"/>
    </source>
</evidence>
<comment type="caution">
    <text evidence="2">The sequence shown here is derived from an EMBL/GenBank/DDBJ whole genome shotgun (WGS) entry which is preliminary data.</text>
</comment>